<accession>A0A9N9HZ34</accession>
<dbReference type="EMBL" id="CAJVPP010011060">
    <property type="protein sequence ID" value="CAG8712794.1"/>
    <property type="molecule type" value="Genomic_DNA"/>
</dbReference>
<feature type="non-terminal residue" evidence="2">
    <location>
        <position position="1"/>
    </location>
</feature>
<feature type="region of interest" description="Disordered" evidence="1">
    <location>
        <begin position="1"/>
        <end position="39"/>
    </location>
</feature>
<evidence type="ECO:0000256" key="1">
    <source>
        <dbReference type="SAM" id="MobiDB-lite"/>
    </source>
</evidence>
<keyword evidence="3" id="KW-1185">Reference proteome</keyword>
<sequence length="128" mass="15021">IHDPFRPLELNDKSRSKIGAPPKLSSKPRKPNRFNPYKKLSSDTFSIQQRKIKRTHNIKQNYNSFDNCGFQNFSQPPIIYDNVESQYNNVAVHENSCPYFDKELPNILSENYKSNYYPCKTTLSQNMI</sequence>
<comment type="caution">
    <text evidence="2">The sequence shown here is derived from an EMBL/GenBank/DDBJ whole genome shotgun (WGS) entry which is preliminary data.</text>
</comment>
<evidence type="ECO:0000313" key="2">
    <source>
        <dbReference type="EMBL" id="CAG8712794.1"/>
    </source>
</evidence>
<feature type="compositionally biased region" description="Basic and acidic residues" evidence="1">
    <location>
        <begin position="1"/>
        <end position="15"/>
    </location>
</feature>
<proteinExistence type="predicted"/>
<dbReference type="Proteomes" id="UP000789375">
    <property type="component" value="Unassembled WGS sequence"/>
</dbReference>
<reference evidence="2" key="1">
    <citation type="submission" date="2021-06" db="EMBL/GenBank/DDBJ databases">
        <authorList>
            <person name="Kallberg Y."/>
            <person name="Tangrot J."/>
            <person name="Rosling A."/>
        </authorList>
    </citation>
    <scope>NUCLEOTIDE SEQUENCE</scope>
    <source>
        <strain evidence="2">87-6 pot B 2015</strain>
    </source>
</reference>
<organism evidence="2 3">
    <name type="scientific">Funneliformis mosseae</name>
    <name type="common">Endomycorrhizal fungus</name>
    <name type="synonym">Glomus mosseae</name>
    <dbReference type="NCBI Taxonomy" id="27381"/>
    <lineage>
        <taxon>Eukaryota</taxon>
        <taxon>Fungi</taxon>
        <taxon>Fungi incertae sedis</taxon>
        <taxon>Mucoromycota</taxon>
        <taxon>Glomeromycotina</taxon>
        <taxon>Glomeromycetes</taxon>
        <taxon>Glomerales</taxon>
        <taxon>Glomeraceae</taxon>
        <taxon>Funneliformis</taxon>
    </lineage>
</organism>
<gene>
    <name evidence="2" type="ORF">FMOSSE_LOCUS14433</name>
</gene>
<evidence type="ECO:0000313" key="3">
    <source>
        <dbReference type="Proteomes" id="UP000789375"/>
    </source>
</evidence>
<name>A0A9N9HZ34_FUNMO</name>
<protein>
    <submittedName>
        <fullName evidence="2">3076_t:CDS:1</fullName>
    </submittedName>
</protein>
<dbReference type="AlphaFoldDB" id="A0A9N9HZ34"/>
<feature type="non-terminal residue" evidence="2">
    <location>
        <position position="128"/>
    </location>
</feature>